<sequence length="160" mass="17566">MSLFRNLNMGTILVDSCSSGQKPVEKAVVAENYCFTIEQDGQNITILQGSVFGYAYALGGRVGGALKSLFVSRDNLLVSLDADDDMVLDSISALPSEKRDPGSSQIARKVNFDLHFHCSDVRCKKCSWDLGEIREDSLDDLICEVAQEYNNSLSTETTVQ</sequence>
<dbReference type="EMBL" id="ADBV01005469">
    <property type="protein sequence ID" value="EJW79450.1"/>
    <property type="molecule type" value="Genomic_DNA"/>
</dbReference>
<dbReference type="AlphaFoldDB" id="J9AXV3"/>
<organism evidence="1 2">
    <name type="scientific">Wuchereria bancrofti</name>
    <dbReference type="NCBI Taxonomy" id="6293"/>
    <lineage>
        <taxon>Eukaryota</taxon>
        <taxon>Metazoa</taxon>
        <taxon>Ecdysozoa</taxon>
        <taxon>Nematoda</taxon>
        <taxon>Chromadorea</taxon>
        <taxon>Rhabditida</taxon>
        <taxon>Spirurina</taxon>
        <taxon>Spiruromorpha</taxon>
        <taxon>Filarioidea</taxon>
        <taxon>Onchocercidae</taxon>
        <taxon>Wuchereria</taxon>
    </lineage>
</organism>
<name>J9AXV3_WUCBA</name>
<comment type="caution">
    <text evidence="1">The sequence shown here is derived from an EMBL/GenBank/DDBJ whole genome shotgun (WGS) entry which is preliminary data.</text>
</comment>
<gene>
    <name evidence="1" type="ORF">WUBG_09641</name>
</gene>
<evidence type="ECO:0000313" key="2">
    <source>
        <dbReference type="Proteomes" id="UP000004810"/>
    </source>
</evidence>
<protein>
    <submittedName>
        <fullName evidence="1">Uncharacterized protein</fullName>
    </submittedName>
</protein>
<reference evidence="2" key="1">
    <citation type="submission" date="2012-08" db="EMBL/GenBank/DDBJ databases">
        <title>The Genome Sequence of Wuchereria bancrofti.</title>
        <authorList>
            <person name="Nutman T.B."/>
            <person name="Fink D.L."/>
            <person name="Russ C."/>
            <person name="Young S."/>
            <person name="Zeng Q."/>
            <person name="Koehrsen M."/>
            <person name="Alvarado L."/>
            <person name="Berlin A."/>
            <person name="Chapman S.B."/>
            <person name="Chen Z."/>
            <person name="Freedman E."/>
            <person name="Gellesch M."/>
            <person name="Goldberg J."/>
            <person name="Griggs A."/>
            <person name="Gujja S."/>
            <person name="Heilman E.R."/>
            <person name="Heiman D."/>
            <person name="Hepburn T."/>
            <person name="Howarth C."/>
            <person name="Jen D."/>
            <person name="Larson L."/>
            <person name="Lewis B."/>
            <person name="Mehta T."/>
            <person name="Park D."/>
            <person name="Pearson M."/>
            <person name="Roberts A."/>
            <person name="Saif S."/>
            <person name="Shea T."/>
            <person name="Shenoy N."/>
            <person name="Sisk P."/>
            <person name="Stolte C."/>
            <person name="Sykes S."/>
            <person name="Walk T."/>
            <person name="White J."/>
            <person name="Yandava C."/>
            <person name="Haas B."/>
            <person name="Henn M.R."/>
            <person name="Nusbaum C."/>
            <person name="Birren B."/>
        </authorList>
    </citation>
    <scope>NUCLEOTIDE SEQUENCE [LARGE SCALE GENOMIC DNA]</scope>
    <source>
        <strain evidence="2">NA</strain>
    </source>
</reference>
<accession>J9AXV3</accession>
<dbReference type="Proteomes" id="UP000004810">
    <property type="component" value="Unassembled WGS sequence"/>
</dbReference>
<evidence type="ECO:0000313" key="1">
    <source>
        <dbReference type="EMBL" id="EJW79450.1"/>
    </source>
</evidence>
<proteinExistence type="predicted"/>